<name>A0AC34F2N9_9BILA</name>
<proteinExistence type="predicted"/>
<sequence length="263" mass="30231">MNPLEFYREKLTVPINDDTVILTYYVKKVSATRVHVVIENNIEGLKINGKEGSFEITTEAKDIRYKLFFTFDASDFEEYKQIREKSSESSDAFSYKISPEQSFVAPSNKNSSKLYEIMSNKKYYDVILVSSDSINIPSHRNVLSKYSPIFEKIFDEASELPVTINVENFNVETIQAALNFLYDKYDALDGKEPTDACCSVLVKSVDPSNVCELIQIAYLHNFEELKKKCLKMLVENKHEIEASKAEKLPKNILVDIFLYDPIH</sequence>
<evidence type="ECO:0000313" key="2">
    <source>
        <dbReference type="WBParaSite" id="ES5_v2.g11217.t1"/>
    </source>
</evidence>
<protein>
    <submittedName>
        <fullName evidence="2">BTB domain-containing protein</fullName>
    </submittedName>
</protein>
<dbReference type="Proteomes" id="UP000887579">
    <property type="component" value="Unplaced"/>
</dbReference>
<dbReference type="WBParaSite" id="ES5_v2.g11217.t1">
    <property type="protein sequence ID" value="ES5_v2.g11217.t1"/>
    <property type="gene ID" value="ES5_v2.g11217"/>
</dbReference>
<evidence type="ECO:0000313" key="1">
    <source>
        <dbReference type="Proteomes" id="UP000887579"/>
    </source>
</evidence>
<accession>A0AC34F2N9</accession>
<organism evidence="1 2">
    <name type="scientific">Panagrolaimus sp. ES5</name>
    <dbReference type="NCBI Taxonomy" id="591445"/>
    <lineage>
        <taxon>Eukaryota</taxon>
        <taxon>Metazoa</taxon>
        <taxon>Ecdysozoa</taxon>
        <taxon>Nematoda</taxon>
        <taxon>Chromadorea</taxon>
        <taxon>Rhabditida</taxon>
        <taxon>Tylenchina</taxon>
        <taxon>Panagrolaimomorpha</taxon>
        <taxon>Panagrolaimoidea</taxon>
        <taxon>Panagrolaimidae</taxon>
        <taxon>Panagrolaimus</taxon>
    </lineage>
</organism>
<reference evidence="2" key="1">
    <citation type="submission" date="2022-11" db="UniProtKB">
        <authorList>
            <consortium name="WormBaseParasite"/>
        </authorList>
    </citation>
    <scope>IDENTIFICATION</scope>
</reference>